<evidence type="ECO:0000256" key="2">
    <source>
        <dbReference type="ARBA" id="ARBA00023172"/>
    </source>
</evidence>
<dbReference type="EMBL" id="JAIZAY010000007">
    <property type="protein sequence ID" value="KAJ8038476.1"/>
    <property type="molecule type" value="Genomic_DNA"/>
</dbReference>
<protein>
    <recommendedName>
        <fullName evidence="5">Tyr recombinase domain-containing protein</fullName>
    </recommendedName>
</protein>
<dbReference type="InterPro" id="IPR013762">
    <property type="entry name" value="Integrase-like_cat_sf"/>
</dbReference>
<dbReference type="Gene3D" id="1.10.150.130">
    <property type="match status" value="1"/>
</dbReference>
<proteinExistence type="predicted"/>
<keyword evidence="4" id="KW-1185">Reference proteome</keyword>
<evidence type="ECO:0000256" key="1">
    <source>
        <dbReference type="ARBA" id="ARBA00023125"/>
    </source>
</evidence>
<keyword evidence="2" id="KW-0233">DNA recombination</keyword>
<dbReference type="GO" id="GO:0003677">
    <property type="term" value="F:DNA binding"/>
    <property type="evidence" value="ECO:0007669"/>
    <property type="project" value="UniProtKB-KW"/>
</dbReference>
<keyword evidence="1" id="KW-0238">DNA-binding</keyword>
<comment type="caution">
    <text evidence="3">The sequence shown here is derived from an EMBL/GenBank/DDBJ whole genome shotgun (WGS) entry which is preliminary data.</text>
</comment>
<reference evidence="3" key="1">
    <citation type="submission" date="2021-10" db="EMBL/GenBank/DDBJ databases">
        <title>Tropical sea cucumber genome reveals ecological adaptation and Cuvierian tubules defense mechanism.</title>
        <authorList>
            <person name="Chen T."/>
        </authorList>
    </citation>
    <scope>NUCLEOTIDE SEQUENCE</scope>
    <source>
        <strain evidence="3">Nanhai2018</strain>
        <tissue evidence="3">Muscle</tissue>
    </source>
</reference>
<dbReference type="AlphaFoldDB" id="A0A9Q1HAR5"/>
<accession>A0A9Q1HAR5</accession>
<evidence type="ECO:0000313" key="4">
    <source>
        <dbReference type="Proteomes" id="UP001152320"/>
    </source>
</evidence>
<dbReference type="PANTHER" id="PTHR34605:SF4">
    <property type="entry name" value="DNA ADENINE METHYLTRANSFERASE"/>
    <property type="match status" value="1"/>
</dbReference>
<organism evidence="3 4">
    <name type="scientific">Holothuria leucospilota</name>
    <name type="common">Black long sea cucumber</name>
    <name type="synonym">Mertensiothuria leucospilota</name>
    <dbReference type="NCBI Taxonomy" id="206669"/>
    <lineage>
        <taxon>Eukaryota</taxon>
        <taxon>Metazoa</taxon>
        <taxon>Echinodermata</taxon>
        <taxon>Eleutherozoa</taxon>
        <taxon>Echinozoa</taxon>
        <taxon>Holothuroidea</taxon>
        <taxon>Aspidochirotacea</taxon>
        <taxon>Aspidochirotida</taxon>
        <taxon>Holothuriidae</taxon>
        <taxon>Holothuria</taxon>
    </lineage>
</organism>
<dbReference type="SUPFAM" id="SSF56349">
    <property type="entry name" value="DNA breaking-rejoining enzymes"/>
    <property type="match status" value="1"/>
</dbReference>
<dbReference type="Gene3D" id="1.10.443.10">
    <property type="entry name" value="Intergrase catalytic core"/>
    <property type="match status" value="1"/>
</dbReference>
<dbReference type="SUPFAM" id="SSF47823">
    <property type="entry name" value="lambda integrase-like, N-terminal domain"/>
    <property type="match status" value="1"/>
</dbReference>
<dbReference type="Proteomes" id="UP001152320">
    <property type="component" value="Chromosome 7"/>
</dbReference>
<dbReference type="PANTHER" id="PTHR34605">
    <property type="entry name" value="PHAGE_INTEGRASE DOMAIN-CONTAINING PROTEIN"/>
    <property type="match status" value="1"/>
</dbReference>
<dbReference type="InterPro" id="IPR052925">
    <property type="entry name" value="Phage_Integrase-like_Recomb"/>
</dbReference>
<dbReference type="InterPro" id="IPR010998">
    <property type="entry name" value="Integrase_recombinase_N"/>
</dbReference>
<dbReference type="GO" id="GO:0015074">
    <property type="term" value="P:DNA integration"/>
    <property type="evidence" value="ECO:0007669"/>
    <property type="project" value="InterPro"/>
</dbReference>
<evidence type="ECO:0008006" key="5">
    <source>
        <dbReference type="Google" id="ProtNLM"/>
    </source>
</evidence>
<gene>
    <name evidence="3" type="ORF">HOLleu_15913</name>
</gene>
<dbReference type="GO" id="GO:0006310">
    <property type="term" value="P:DNA recombination"/>
    <property type="evidence" value="ECO:0007669"/>
    <property type="project" value="UniProtKB-KW"/>
</dbReference>
<evidence type="ECO:0000313" key="3">
    <source>
        <dbReference type="EMBL" id="KAJ8038476.1"/>
    </source>
</evidence>
<sequence length="329" mass="36555">MNWSQRASEQTVLSWAPSTLRVYDRQIDRFSELCKSLGVDYPPQDTAVVAEFLCMTADSSPKPRSILRCTSAALTALYQTMPELTNPMEAVEIRRLLVALEKSNTSAPMKRSSVMPMQPFVKLFESWGENVNLDLKRLRLKAITLLAFAIMARPSDLAPKAVFFKEPRSCERLILRRDQLSFHEDGTLTVTLFGTKNDLHRKGFSVTIPPADNLAVDPISCLAEYIKKSQVHRLLCDNDPLFVSLKKPFSAITAGTVGEQLNTAITLAGLAGRGFSAKSFRPTAATVAIATGCDPDVARKIGRWECTAVFFDNYVHSKTPKLFSQHVQP</sequence>
<dbReference type="InterPro" id="IPR011010">
    <property type="entry name" value="DNA_brk_join_enz"/>
</dbReference>
<dbReference type="OrthoDB" id="2221171at2759"/>
<name>A0A9Q1HAR5_HOLLE</name>